<dbReference type="Proteomes" id="UP000199202">
    <property type="component" value="Unassembled WGS sequence"/>
</dbReference>
<proteinExistence type="predicted"/>
<dbReference type="EMBL" id="FNDJ01000002">
    <property type="protein sequence ID" value="SDH35655.1"/>
    <property type="molecule type" value="Genomic_DNA"/>
</dbReference>
<accession>A0A1G8BR23</accession>
<protein>
    <submittedName>
        <fullName evidence="1">Uncharacterized protein</fullName>
    </submittedName>
</protein>
<dbReference type="RefSeq" id="WP_090929347.1">
    <property type="nucleotide sequence ID" value="NZ_FNDJ01000002.1"/>
</dbReference>
<dbReference type="AlphaFoldDB" id="A0A1G8BR23"/>
<name>A0A1G8BR23_9ACTN</name>
<sequence length="63" mass="6320">MTVVSFLAPSSDALAGGQSVAAAVGRFLDQVQAATTRAGYAAALTRLTALAGTRPTASLRPED</sequence>
<keyword evidence="2" id="KW-1185">Reference proteome</keyword>
<reference evidence="1 2" key="1">
    <citation type="submission" date="2016-10" db="EMBL/GenBank/DDBJ databases">
        <authorList>
            <person name="de Groot N.N."/>
        </authorList>
    </citation>
    <scope>NUCLEOTIDE SEQUENCE [LARGE SCALE GENOMIC DNA]</scope>
    <source>
        <strain evidence="1 2">CGMCC 4.6533</strain>
    </source>
</reference>
<evidence type="ECO:0000313" key="2">
    <source>
        <dbReference type="Proteomes" id="UP000199202"/>
    </source>
</evidence>
<evidence type="ECO:0000313" key="1">
    <source>
        <dbReference type="EMBL" id="SDH35655.1"/>
    </source>
</evidence>
<gene>
    <name evidence="1" type="ORF">SAMN05421869_10297</name>
</gene>
<organism evidence="1 2">
    <name type="scientific">Nonomuraea jiangxiensis</name>
    <dbReference type="NCBI Taxonomy" id="633440"/>
    <lineage>
        <taxon>Bacteria</taxon>
        <taxon>Bacillati</taxon>
        <taxon>Actinomycetota</taxon>
        <taxon>Actinomycetes</taxon>
        <taxon>Streptosporangiales</taxon>
        <taxon>Streptosporangiaceae</taxon>
        <taxon>Nonomuraea</taxon>
    </lineage>
</organism>